<gene>
    <name evidence="11" type="primary">PLEST003482</name>
    <name evidence="11" type="ORF">PLESTB_000546400</name>
</gene>
<feature type="compositionally biased region" description="Low complexity" evidence="10">
    <location>
        <begin position="688"/>
        <end position="701"/>
    </location>
</feature>
<keyword evidence="9" id="KW-0325">Glycoprotein</keyword>
<dbReference type="SUPFAM" id="SSF52540">
    <property type="entry name" value="P-loop containing nucleoside triphosphate hydrolases"/>
    <property type="match status" value="1"/>
</dbReference>
<feature type="compositionally biased region" description="Gly residues" evidence="10">
    <location>
        <begin position="763"/>
        <end position="786"/>
    </location>
</feature>
<dbReference type="GO" id="GO:0009247">
    <property type="term" value="P:glycolipid biosynthetic process"/>
    <property type="evidence" value="ECO:0007669"/>
    <property type="project" value="InterPro"/>
</dbReference>
<accession>A0A9W6BHT8</accession>
<protein>
    <submittedName>
        <fullName evidence="11">Galactose-3-O-sulfotransferase 3</fullName>
    </submittedName>
</protein>
<keyword evidence="12" id="KW-1185">Reference proteome</keyword>
<dbReference type="Proteomes" id="UP001165080">
    <property type="component" value="Unassembled WGS sequence"/>
</dbReference>
<evidence type="ECO:0000256" key="7">
    <source>
        <dbReference type="ARBA" id="ARBA00023034"/>
    </source>
</evidence>
<evidence type="ECO:0000256" key="1">
    <source>
        <dbReference type="ARBA" id="ARBA00004323"/>
    </source>
</evidence>
<keyword evidence="6" id="KW-1133">Transmembrane helix</keyword>
<proteinExistence type="inferred from homology"/>
<keyword evidence="8" id="KW-0472">Membrane</keyword>
<name>A0A9W6BHT8_9CHLO</name>
<feature type="region of interest" description="Disordered" evidence="10">
    <location>
        <begin position="761"/>
        <end position="786"/>
    </location>
</feature>
<evidence type="ECO:0000256" key="8">
    <source>
        <dbReference type="ARBA" id="ARBA00023136"/>
    </source>
</evidence>
<dbReference type="GO" id="GO:0001733">
    <property type="term" value="F:galactosylceramide sulfotransferase activity"/>
    <property type="evidence" value="ECO:0007669"/>
    <property type="project" value="InterPro"/>
</dbReference>
<feature type="compositionally biased region" description="Low complexity" evidence="10">
    <location>
        <begin position="719"/>
        <end position="736"/>
    </location>
</feature>
<keyword evidence="5" id="KW-0735">Signal-anchor</keyword>
<dbReference type="InterPro" id="IPR009729">
    <property type="entry name" value="Gal-3-0_sulfotransfrase"/>
</dbReference>
<keyword evidence="4" id="KW-0812">Transmembrane</keyword>
<evidence type="ECO:0000256" key="4">
    <source>
        <dbReference type="ARBA" id="ARBA00022692"/>
    </source>
</evidence>
<evidence type="ECO:0000313" key="12">
    <source>
        <dbReference type="Proteomes" id="UP001165080"/>
    </source>
</evidence>
<evidence type="ECO:0000256" key="9">
    <source>
        <dbReference type="ARBA" id="ARBA00023180"/>
    </source>
</evidence>
<evidence type="ECO:0000256" key="3">
    <source>
        <dbReference type="ARBA" id="ARBA00022679"/>
    </source>
</evidence>
<reference evidence="11 12" key="1">
    <citation type="journal article" date="2023" name="Commun. Biol.">
        <title>Reorganization of the ancestral sex-determining regions during the evolution of trioecy in Pleodorina starrii.</title>
        <authorList>
            <person name="Takahashi K."/>
            <person name="Suzuki S."/>
            <person name="Kawai-Toyooka H."/>
            <person name="Yamamoto K."/>
            <person name="Hamaji T."/>
            <person name="Ootsuki R."/>
            <person name="Yamaguchi H."/>
            <person name="Kawachi M."/>
            <person name="Higashiyama T."/>
            <person name="Nozaki H."/>
        </authorList>
    </citation>
    <scope>NUCLEOTIDE SEQUENCE [LARGE SCALE GENOMIC DNA]</scope>
    <source>
        <strain evidence="11 12">NIES-4479</strain>
    </source>
</reference>
<evidence type="ECO:0000256" key="5">
    <source>
        <dbReference type="ARBA" id="ARBA00022968"/>
    </source>
</evidence>
<dbReference type="AlphaFoldDB" id="A0A9W6BHT8"/>
<dbReference type="GO" id="GO:0000139">
    <property type="term" value="C:Golgi membrane"/>
    <property type="evidence" value="ECO:0007669"/>
    <property type="project" value="UniProtKB-SubCell"/>
</dbReference>
<comment type="caution">
    <text evidence="11">The sequence shown here is derived from an EMBL/GenBank/DDBJ whole genome shotgun (WGS) entry which is preliminary data.</text>
</comment>
<dbReference type="PANTHER" id="PTHR14647">
    <property type="entry name" value="GALACTOSE-3-O-SULFOTRANSFERASE"/>
    <property type="match status" value="1"/>
</dbReference>
<feature type="region of interest" description="Disordered" evidence="10">
    <location>
        <begin position="632"/>
        <end position="749"/>
    </location>
</feature>
<keyword evidence="3" id="KW-0808">Transferase</keyword>
<evidence type="ECO:0000256" key="10">
    <source>
        <dbReference type="SAM" id="MobiDB-lite"/>
    </source>
</evidence>
<dbReference type="PANTHER" id="PTHR14647:SF87">
    <property type="entry name" value="PUTATIVE-RELATED"/>
    <property type="match status" value="1"/>
</dbReference>
<evidence type="ECO:0000256" key="6">
    <source>
        <dbReference type="ARBA" id="ARBA00022989"/>
    </source>
</evidence>
<dbReference type="InterPro" id="IPR027417">
    <property type="entry name" value="P-loop_NTPase"/>
</dbReference>
<dbReference type="EMBL" id="BRXU01000005">
    <property type="protein sequence ID" value="GLC51771.1"/>
    <property type="molecule type" value="Genomic_DNA"/>
</dbReference>
<comment type="similarity">
    <text evidence="2">Belongs to the galactose-3-O-sulfotransferase family.</text>
</comment>
<evidence type="ECO:0000256" key="2">
    <source>
        <dbReference type="ARBA" id="ARBA00008124"/>
    </source>
</evidence>
<comment type="subcellular location">
    <subcellularLocation>
        <location evidence="1">Golgi apparatus membrane</location>
        <topology evidence="1">Single-pass type II membrane protein</topology>
    </subcellularLocation>
</comment>
<evidence type="ECO:0000313" key="11">
    <source>
        <dbReference type="EMBL" id="GLC51771.1"/>
    </source>
</evidence>
<keyword evidence="7" id="KW-0333">Golgi apparatus</keyword>
<dbReference type="Gene3D" id="3.40.50.300">
    <property type="entry name" value="P-loop containing nucleotide triphosphate hydrolases"/>
    <property type="match status" value="1"/>
</dbReference>
<feature type="compositionally biased region" description="Basic and acidic residues" evidence="10">
    <location>
        <begin position="737"/>
        <end position="746"/>
    </location>
</feature>
<feature type="compositionally biased region" description="Gly residues" evidence="10">
    <location>
        <begin position="651"/>
        <end position="661"/>
    </location>
</feature>
<sequence>MTINALQSPDLYKMVISPNMILAVAALLALSCFSGSCRGSSHSLLPHFNCKKVAFYKTHKTGSTTLGGVLFRIAVSSNMSVYTTLHSHYVSVGFKENPQLLGRSDMVLRHIRFSDSPGFHAATRSFYGRALGTAEYGFLTILRHPVDRYISDFFYYVEPDTRRGQRQISLRQYAAAAEGANRMSAEFAVRTQAEAVEFAAGEMQTDGVFLPLELLDYGLALLATHCGWRLSQLLYLPVNSNTDGAQRYGNVTLSARPTMTQLSEQDPALMDRIAAVNDIDAVLYGAAMSQLMARLQPFGPTAAAATASAVMAAAVRLTAARKSLEAECRALRTTRVAEQATGAAAATPPPPLALRGNISANDLAGLCAWYALPDSVYERMPSPETGRVALDVSLPSPAPPPATSWPVGHLRLLADKHLALYDDPSVPYYHSLLAVRVRPPTAADAELVYGITGAGATGGSGGGDGPLAAAVRLWTLHHAREGLHHLVFFLDEGNGDGGGGEQEQERVVRQAAAAALGHPSVIIGARGGAAVESSESYTTFSIMRCNDSGSVDASGAAAGGGGGGGGCDAAATFRELVSRSRWSAVLPGLASFLYGTRGSVRSVLLSYEGLLQGAGAVCAPLVPWRTPPPGAAVGWSGGGGGGGGRRRRDGGGGGGDFGDQGQGRFTGIDSEREPADFSGGNEGGAMEGEGAARGAAQPAVGSVTELGAPASPASQTKNSSGTGRRSAAAGAGNMAARVEELSRENGMRSQGRALLEEQVSGVTTGGGGISGGGAHDGGGASASGGSGNISGGGGGGGQAACLRAPCSLGVKDPLRCVMIRGMPLLGRTRPYLSSGAPLPEGKSSYRVPYRGPEHHRLEVARLALPSAEETGLVAAARDFSGEGPPVLRCTRVPRPRLRVPWCNE</sequence>
<organism evidence="11 12">
    <name type="scientific">Pleodorina starrii</name>
    <dbReference type="NCBI Taxonomy" id="330485"/>
    <lineage>
        <taxon>Eukaryota</taxon>
        <taxon>Viridiplantae</taxon>
        <taxon>Chlorophyta</taxon>
        <taxon>core chlorophytes</taxon>
        <taxon>Chlorophyceae</taxon>
        <taxon>CS clade</taxon>
        <taxon>Chlamydomonadales</taxon>
        <taxon>Volvocaceae</taxon>
        <taxon>Pleodorina</taxon>
    </lineage>
</organism>